<gene>
    <name evidence="3" type="ORF">RUN39_v1_1330017</name>
</gene>
<reference evidence="3" key="1">
    <citation type="submission" date="2015-10" db="EMBL/GenBank/DDBJ databases">
        <authorList>
            <person name="Gilbert D.G."/>
        </authorList>
    </citation>
    <scope>NUCLEOTIDE SEQUENCE</scope>
    <source>
        <strain evidence="3">Phyl III-seqv23</strain>
    </source>
</reference>
<organism evidence="3">
    <name type="scientific">Ralstonia solanacearum</name>
    <name type="common">Pseudomonas solanacearum</name>
    <dbReference type="NCBI Taxonomy" id="305"/>
    <lineage>
        <taxon>Bacteria</taxon>
        <taxon>Pseudomonadati</taxon>
        <taxon>Pseudomonadota</taxon>
        <taxon>Betaproteobacteria</taxon>
        <taxon>Burkholderiales</taxon>
        <taxon>Burkholderiaceae</taxon>
        <taxon>Ralstonia</taxon>
        <taxon>Ralstonia solanacearum species complex</taxon>
    </lineage>
</organism>
<keyword evidence="2" id="KW-0732">Signal</keyword>
<feature type="compositionally biased region" description="Low complexity" evidence="1">
    <location>
        <begin position="54"/>
        <end position="72"/>
    </location>
</feature>
<name>A0A0S4TZK4_RALSL</name>
<feature type="signal peptide" evidence="2">
    <location>
        <begin position="1"/>
        <end position="22"/>
    </location>
</feature>
<feature type="region of interest" description="Disordered" evidence="1">
    <location>
        <begin position="54"/>
        <end position="78"/>
    </location>
</feature>
<dbReference type="EMBL" id="LN899819">
    <property type="protein sequence ID" value="CUV15433.1"/>
    <property type="molecule type" value="Genomic_DNA"/>
</dbReference>
<evidence type="ECO:0000256" key="2">
    <source>
        <dbReference type="SAM" id="SignalP"/>
    </source>
</evidence>
<evidence type="ECO:0000256" key="1">
    <source>
        <dbReference type="SAM" id="MobiDB-lite"/>
    </source>
</evidence>
<evidence type="ECO:0000313" key="3">
    <source>
        <dbReference type="EMBL" id="CUV15433.1"/>
    </source>
</evidence>
<proteinExistence type="predicted"/>
<dbReference type="AlphaFoldDB" id="A0A0S4TZK4"/>
<sequence length="78" mass="8206">MKRTALSATAVIALMGAGAAEAATTQQLEQRLDAMAAQIEALRAELKDVRAQNAALASQQQTQAKTQAQQGADLQNVR</sequence>
<feature type="chain" id="PRO_5006628279" evidence="2">
    <location>
        <begin position="23"/>
        <end position="78"/>
    </location>
</feature>
<protein>
    <submittedName>
        <fullName evidence="3">Uncharacterized protein</fullName>
    </submittedName>
</protein>
<accession>A0A0S4TZK4</accession>